<accession>A0A2U2APS0</accession>
<dbReference type="SMART" id="SM00062">
    <property type="entry name" value="PBPb"/>
    <property type="match status" value="1"/>
</dbReference>
<dbReference type="Proteomes" id="UP000245059">
    <property type="component" value="Unassembled WGS sequence"/>
</dbReference>
<evidence type="ECO:0000256" key="1">
    <source>
        <dbReference type="ARBA" id="ARBA00010333"/>
    </source>
</evidence>
<dbReference type="PANTHER" id="PTHR35936">
    <property type="entry name" value="MEMBRANE-BOUND LYTIC MUREIN TRANSGLYCOSYLASE F"/>
    <property type="match status" value="1"/>
</dbReference>
<dbReference type="InterPro" id="IPR001638">
    <property type="entry name" value="Solute-binding_3/MltF_N"/>
</dbReference>
<evidence type="ECO:0000256" key="3">
    <source>
        <dbReference type="SAM" id="SignalP"/>
    </source>
</evidence>
<reference evidence="7 8" key="2">
    <citation type="submission" date="2018-05" db="EMBL/GenBank/DDBJ databases">
        <title>Ignatzschineria dubaiensis sp. nov., isolated from necrotic foot tissues of dromedaries (Camelus dromedarius) and associated maggots in Dubai, United Arab Emirates.</title>
        <authorList>
            <person name="Tsang C.C."/>
            <person name="Tang J.Y.M."/>
            <person name="Fong J.Y.H."/>
            <person name="Kinne J."/>
            <person name="Lee H.H."/>
            <person name="Joseph M."/>
            <person name="Jose S."/>
            <person name="Schuster R.K."/>
            <person name="Tang Y."/>
            <person name="Sivakumar S."/>
            <person name="Chen J.H.K."/>
            <person name="Teng J.L.L."/>
            <person name="Lau S.K.P."/>
            <person name="Wernery U."/>
            <person name="Woo P.C.Y."/>
        </authorList>
    </citation>
    <scope>NUCLEOTIDE SEQUENCE [LARGE SCALE GENOMIC DNA]</scope>
    <source>
        <strain evidence="7">UAE-HKU57</strain>
        <strain evidence="8">UAE-HKU58</strain>
    </source>
</reference>
<evidence type="ECO:0000313" key="5">
    <source>
        <dbReference type="EMBL" id="PWD85516.1"/>
    </source>
</evidence>
<dbReference type="PANTHER" id="PTHR35936:SF17">
    <property type="entry name" value="ARGININE-BINDING EXTRACELLULAR PROTEIN ARTP"/>
    <property type="match status" value="1"/>
</dbReference>
<feature type="chain" id="PRO_5015421728" evidence="3">
    <location>
        <begin position="20"/>
        <end position="260"/>
    </location>
</feature>
<dbReference type="AlphaFoldDB" id="A0A2U2APS0"/>
<evidence type="ECO:0000313" key="8">
    <source>
        <dbReference type="Proteomes" id="UP000245217"/>
    </source>
</evidence>
<evidence type="ECO:0000256" key="2">
    <source>
        <dbReference type="ARBA" id="ARBA00022729"/>
    </source>
</evidence>
<protein>
    <submittedName>
        <fullName evidence="5">Lysine-ar</fullName>
    </submittedName>
</protein>
<dbReference type="RefSeq" id="WP_109201956.1">
    <property type="nucleotide sequence ID" value="NZ_QEWS01000006.1"/>
</dbReference>
<evidence type="ECO:0000313" key="7">
    <source>
        <dbReference type="Proteomes" id="UP000245059"/>
    </source>
</evidence>
<keyword evidence="8" id="KW-1185">Reference proteome</keyword>
<name>A0A2U2APS0_9GAMM</name>
<dbReference type="EMBL" id="QEWV01000006">
    <property type="protein sequence ID" value="PWD91360.1"/>
    <property type="molecule type" value="Genomic_DNA"/>
</dbReference>
<evidence type="ECO:0000313" key="6">
    <source>
        <dbReference type="EMBL" id="PWD91360.1"/>
    </source>
</evidence>
<reference evidence="5" key="1">
    <citation type="journal article" date="2018" name="Genome Announc.">
        <title>Ignatzschineria cameli sp. nov., isolated from necrotic foot tissue of dromedaries (Camelus dromedarius) and associated maggots (Wohlfahrtia species) in Dubai.</title>
        <authorList>
            <person name="Tsang C.C."/>
            <person name="Tang J.Y."/>
            <person name="Fong J.Y."/>
            <person name="Kinne J."/>
            <person name="Lee H.H."/>
            <person name="Joseph M."/>
            <person name="Jose S."/>
            <person name="Schuster R.K."/>
            <person name="Tang Y."/>
            <person name="Sivakumar S."/>
            <person name="Chen J.H."/>
            <person name="Teng J.L."/>
            <person name="Lau S.K."/>
            <person name="Wernery U."/>
            <person name="Woo P.C."/>
        </authorList>
    </citation>
    <scope>NUCLEOTIDE SEQUENCE</scope>
    <source>
        <strain evidence="5">UAE-HKU57</strain>
        <strain evidence="6">UAE-HKU58</strain>
    </source>
</reference>
<proteinExistence type="inferred from homology"/>
<dbReference type="Pfam" id="PF00497">
    <property type="entry name" value="SBP_bac_3"/>
    <property type="match status" value="1"/>
</dbReference>
<keyword evidence="2 3" id="KW-0732">Signal</keyword>
<evidence type="ECO:0000259" key="4">
    <source>
        <dbReference type="SMART" id="SM00062"/>
    </source>
</evidence>
<organism evidence="5 7">
    <name type="scientific">Ignatzschineria cameli</name>
    <dbReference type="NCBI Taxonomy" id="2182793"/>
    <lineage>
        <taxon>Bacteria</taxon>
        <taxon>Pseudomonadati</taxon>
        <taxon>Pseudomonadota</taxon>
        <taxon>Gammaproteobacteria</taxon>
        <taxon>Cardiobacteriales</taxon>
        <taxon>Ignatzschineriaceae</taxon>
        <taxon>Ignatzschineria</taxon>
    </lineage>
</organism>
<dbReference type="OrthoDB" id="9768183at2"/>
<dbReference type="SUPFAM" id="SSF53850">
    <property type="entry name" value="Periplasmic binding protein-like II"/>
    <property type="match status" value="1"/>
</dbReference>
<feature type="domain" description="Solute-binding protein family 3/N-terminal" evidence="4">
    <location>
        <begin position="22"/>
        <end position="250"/>
    </location>
</feature>
<comment type="similarity">
    <text evidence="1">Belongs to the bacterial solute-binding protein 3 family.</text>
</comment>
<gene>
    <name evidence="5" type="ORF">DC077_07905</name>
    <name evidence="6" type="ORF">DC078_07530</name>
</gene>
<dbReference type="Proteomes" id="UP000245217">
    <property type="component" value="Unassembled WGS sequence"/>
</dbReference>
<feature type="signal peptide" evidence="3">
    <location>
        <begin position="1"/>
        <end position="19"/>
    </location>
</feature>
<comment type="caution">
    <text evidence="5">The sequence shown here is derived from an EMBL/GenBank/DDBJ whole genome shotgun (WGS) entry which is preliminary data.</text>
</comment>
<dbReference type="EMBL" id="QEWW01000005">
    <property type="protein sequence ID" value="PWD85516.1"/>
    <property type="molecule type" value="Genomic_DNA"/>
</dbReference>
<sequence>MLKKLIISSSLLFATQVMAQDVIKIGIEGSYPPFSYISENQTIEGFEPDLAKLFCEKMEQKCDIVQVDFDALIPSLNTKRIDAILASMSITDTRKKAINFSNKYYQTPARFVIPVGKSIDITDEGLKGKKIGVQSGTIHEIYMNDKYRRSADVRSYRSLDEAMMDLETGRIDLVFADVVPLDIGYLKEDYAGKIEFIGPAFFDEEWLGEGVGVGLRKSDTELLERFNKAIQTTREDGSYKAVEAKYFDYDVYGDAPEKGQ</sequence>
<dbReference type="Gene3D" id="3.40.190.10">
    <property type="entry name" value="Periplasmic binding protein-like II"/>
    <property type="match status" value="2"/>
</dbReference>